<sequence length="122" mass="12783">MTLNDDVGGEEGRVGDGCTCALHHSQAIQSGRVTEGVTHTPTRRSGVGGDESVFLLEKLRAGSGCGGCCCLSRDEVGVRVRAQLEGARLETDSFRNFCIVEYTTSMGVYAGGIKNGKNGGKI</sequence>
<comment type="caution">
    <text evidence="1">The sequence shown here is derived from an EMBL/GenBank/DDBJ whole genome shotgun (WGS) entry which is preliminary data.</text>
</comment>
<dbReference type="EMBL" id="BGZK01000561">
    <property type="protein sequence ID" value="GBP50230.1"/>
    <property type="molecule type" value="Genomic_DNA"/>
</dbReference>
<evidence type="ECO:0000313" key="2">
    <source>
        <dbReference type="Proteomes" id="UP000299102"/>
    </source>
</evidence>
<reference evidence="1 2" key="1">
    <citation type="journal article" date="2019" name="Commun. Biol.">
        <title>The bagworm genome reveals a unique fibroin gene that provides high tensile strength.</title>
        <authorList>
            <person name="Kono N."/>
            <person name="Nakamura H."/>
            <person name="Ohtoshi R."/>
            <person name="Tomita M."/>
            <person name="Numata K."/>
            <person name="Arakawa K."/>
        </authorList>
    </citation>
    <scope>NUCLEOTIDE SEQUENCE [LARGE SCALE GENOMIC DNA]</scope>
</reference>
<keyword evidence="2" id="KW-1185">Reference proteome</keyword>
<accession>A0A4C1WHA1</accession>
<name>A0A4C1WHA1_EUMVA</name>
<proteinExistence type="predicted"/>
<gene>
    <name evidence="1" type="ORF">EVAR_88065_1</name>
</gene>
<dbReference type="Proteomes" id="UP000299102">
    <property type="component" value="Unassembled WGS sequence"/>
</dbReference>
<evidence type="ECO:0000313" key="1">
    <source>
        <dbReference type="EMBL" id="GBP50230.1"/>
    </source>
</evidence>
<dbReference type="AlphaFoldDB" id="A0A4C1WHA1"/>
<protein>
    <submittedName>
        <fullName evidence="1">Uncharacterized protein</fullName>
    </submittedName>
</protein>
<organism evidence="1 2">
    <name type="scientific">Eumeta variegata</name>
    <name type="common">Bagworm moth</name>
    <name type="synonym">Eumeta japonica</name>
    <dbReference type="NCBI Taxonomy" id="151549"/>
    <lineage>
        <taxon>Eukaryota</taxon>
        <taxon>Metazoa</taxon>
        <taxon>Ecdysozoa</taxon>
        <taxon>Arthropoda</taxon>
        <taxon>Hexapoda</taxon>
        <taxon>Insecta</taxon>
        <taxon>Pterygota</taxon>
        <taxon>Neoptera</taxon>
        <taxon>Endopterygota</taxon>
        <taxon>Lepidoptera</taxon>
        <taxon>Glossata</taxon>
        <taxon>Ditrysia</taxon>
        <taxon>Tineoidea</taxon>
        <taxon>Psychidae</taxon>
        <taxon>Oiketicinae</taxon>
        <taxon>Eumeta</taxon>
    </lineage>
</organism>